<proteinExistence type="predicted"/>
<evidence type="ECO:0000313" key="2">
    <source>
        <dbReference type="EMBL" id="CAI2368294.1"/>
    </source>
</evidence>
<dbReference type="EMBL" id="CAMPGE010009427">
    <property type="protein sequence ID" value="CAI2368294.1"/>
    <property type="molecule type" value="Genomic_DNA"/>
</dbReference>
<organism evidence="2 3">
    <name type="scientific">Euplotes crassus</name>
    <dbReference type="NCBI Taxonomy" id="5936"/>
    <lineage>
        <taxon>Eukaryota</taxon>
        <taxon>Sar</taxon>
        <taxon>Alveolata</taxon>
        <taxon>Ciliophora</taxon>
        <taxon>Intramacronucleata</taxon>
        <taxon>Spirotrichea</taxon>
        <taxon>Hypotrichia</taxon>
        <taxon>Euplotida</taxon>
        <taxon>Euplotidae</taxon>
        <taxon>Moneuplotes</taxon>
    </lineage>
</organism>
<evidence type="ECO:0000256" key="1">
    <source>
        <dbReference type="SAM" id="MobiDB-lite"/>
    </source>
</evidence>
<gene>
    <name evidence="2" type="ORF">ECRASSUSDP1_LOCUS9585</name>
</gene>
<sequence>MKSSQQYKPPLTKITKKDSDVVPFSPSSSRMPPDLKASAEEHKFLDVDSENSFMNSLSKIFTSPALSLNPLLNQKSLTKAWVSKRRNRRKMMLC</sequence>
<evidence type="ECO:0000313" key="3">
    <source>
        <dbReference type="Proteomes" id="UP001295684"/>
    </source>
</evidence>
<dbReference type="AlphaFoldDB" id="A0AAD1UGC8"/>
<keyword evidence="3" id="KW-1185">Reference proteome</keyword>
<protein>
    <submittedName>
        <fullName evidence="2">Uncharacterized protein</fullName>
    </submittedName>
</protein>
<comment type="caution">
    <text evidence="2">The sequence shown here is derived from an EMBL/GenBank/DDBJ whole genome shotgun (WGS) entry which is preliminary data.</text>
</comment>
<feature type="region of interest" description="Disordered" evidence="1">
    <location>
        <begin position="1"/>
        <end position="35"/>
    </location>
</feature>
<dbReference type="Proteomes" id="UP001295684">
    <property type="component" value="Unassembled WGS sequence"/>
</dbReference>
<name>A0AAD1UGC8_EUPCR</name>
<accession>A0AAD1UGC8</accession>
<reference evidence="2" key="1">
    <citation type="submission" date="2023-07" db="EMBL/GenBank/DDBJ databases">
        <authorList>
            <consortium name="AG Swart"/>
            <person name="Singh M."/>
            <person name="Singh A."/>
            <person name="Seah K."/>
            <person name="Emmerich C."/>
        </authorList>
    </citation>
    <scope>NUCLEOTIDE SEQUENCE</scope>
    <source>
        <strain evidence="2">DP1</strain>
    </source>
</reference>